<dbReference type="AlphaFoldDB" id="A0A381WRZ6"/>
<sequence length="28" mass="3276">MGSLFDGHSDKLLLFPETEYYKVTLHFS</sequence>
<protein>
    <submittedName>
        <fullName evidence="1">Uncharacterized protein</fullName>
    </submittedName>
</protein>
<accession>A0A381WRZ6</accession>
<reference evidence="1" key="1">
    <citation type="submission" date="2018-05" db="EMBL/GenBank/DDBJ databases">
        <authorList>
            <person name="Lanie J.A."/>
            <person name="Ng W.-L."/>
            <person name="Kazmierczak K.M."/>
            <person name="Andrzejewski T.M."/>
            <person name="Davidsen T.M."/>
            <person name="Wayne K.J."/>
            <person name="Tettelin H."/>
            <person name="Glass J.I."/>
            <person name="Rusch D."/>
            <person name="Podicherti R."/>
            <person name="Tsui H.-C.T."/>
            <person name="Winkler M.E."/>
        </authorList>
    </citation>
    <scope>NUCLEOTIDE SEQUENCE</scope>
</reference>
<name>A0A381WRZ6_9ZZZZ</name>
<dbReference type="EMBL" id="UINC01012692">
    <property type="protein sequence ID" value="SVA55286.1"/>
    <property type="molecule type" value="Genomic_DNA"/>
</dbReference>
<gene>
    <name evidence="1" type="ORF">METZ01_LOCUS108140</name>
</gene>
<evidence type="ECO:0000313" key="1">
    <source>
        <dbReference type="EMBL" id="SVA55286.1"/>
    </source>
</evidence>
<proteinExistence type="predicted"/>
<organism evidence="1">
    <name type="scientific">marine metagenome</name>
    <dbReference type="NCBI Taxonomy" id="408172"/>
    <lineage>
        <taxon>unclassified sequences</taxon>
        <taxon>metagenomes</taxon>
        <taxon>ecological metagenomes</taxon>
    </lineage>
</organism>